<feature type="transmembrane region" description="Helical" evidence="1">
    <location>
        <begin position="6"/>
        <end position="27"/>
    </location>
</feature>
<name>B7VS31_VIBA3</name>
<sequence length="61" mass="6794">MHLTLLVLAVYKFGIVYALFLQVTLLVEISMDKKDWLDAVAVVGWVSVWSALVYLIPTAGL</sequence>
<feature type="transmembrane region" description="Helical" evidence="1">
    <location>
        <begin position="39"/>
        <end position="56"/>
    </location>
</feature>
<dbReference type="STRING" id="575788.VS_II0781"/>
<evidence type="ECO:0000313" key="3">
    <source>
        <dbReference type="Proteomes" id="UP000009100"/>
    </source>
</evidence>
<dbReference type="HOGENOM" id="CLU_2921603_0_0_6"/>
<dbReference type="KEGG" id="vsp:VS_II0781"/>
<evidence type="ECO:0000256" key="1">
    <source>
        <dbReference type="SAM" id="Phobius"/>
    </source>
</evidence>
<accession>B7VS31</accession>
<dbReference type="eggNOG" id="ENOG5031NTT">
    <property type="taxonomic scope" value="Bacteria"/>
</dbReference>
<evidence type="ECO:0000313" key="2">
    <source>
        <dbReference type="EMBL" id="CAV26519.1"/>
    </source>
</evidence>
<dbReference type="EMBL" id="FM954973">
    <property type="protein sequence ID" value="CAV26519.1"/>
    <property type="molecule type" value="Genomic_DNA"/>
</dbReference>
<dbReference type="Proteomes" id="UP000009100">
    <property type="component" value="Chromosome 2"/>
</dbReference>
<reference evidence="2 3" key="1">
    <citation type="submission" date="2009-02" db="EMBL/GenBank/DDBJ databases">
        <title>Vibrio splendidus str. LGP32 complete genome.</title>
        <authorList>
            <person name="Mazel D."/>
            <person name="Le Roux F."/>
        </authorList>
    </citation>
    <scope>NUCLEOTIDE SEQUENCE [LARGE SCALE GENOMIC DNA]</scope>
    <source>
        <strain evidence="2 3">LGP32</strain>
    </source>
</reference>
<gene>
    <name evidence="2" type="ordered locus">VS_II0781</name>
</gene>
<proteinExistence type="predicted"/>
<dbReference type="AlphaFoldDB" id="B7VS31"/>
<keyword evidence="1" id="KW-1133">Transmembrane helix</keyword>
<organism evidence="2 3">
    <name type="scientific">Vibrio atlanticus (strain LGP32)</name>
    <name type="common">Vibrio splendidus (strain Mel32)</name>
    <dbReference type="NCBI Taxonomy" id="575788"/>
    <lineage>
        <taxon>Bacteria</taxon>
        <taxon>Pseudomonadati</taxon>
        <taxon>Pseudomonadota</taxon>
        <taxon>Gammaproteobacteria</taxon>
        <taxon>Vibrionales</taxon>
        <taxon>Vibrionaceae</taxon>
        <taxon>Vibrio</taxon>
    </lineage>
</organism>
<keyword evidence="1" id="KW-0472">Membrane</keyword>
<keyword evidence="1" id="KW-0812">Transmembrane</keyword>
<protein>
    <submittedName>
        <fullName evidence="2">Uncharacterized protein</fullName>
    </submittedName>
</protein>